<name>A0ABP1R4A5_9HEXA</name>
<evidence type="ECO:0000313" key="5">
    <source>
        <dbReference type="Proteomes" id="UP001642540"/>
    </source>
</evidence>
<keyword evidence="2" id="KW-0268">Exocytosis</keyword>
<dbReference type="SUPFAM" id="SSF49562">
    <property type="entry name" value="C2 domain (Calcium/lipid-binding domain, CaLB)"/>
    <property type="match status" value="1"/>
</dbReference>
<protein>
    <recommendedName>
        <fullName evidence="3">C2 domain-containing protein</fullName>
    </recommendedName>
</protein>
<proteinExistence type="inferred from homology"/>
<comment type="caution">
    <text evidence="4">The sequence shown here is derived from an EMBL/GenBank/DDBJ whole genome shotgun (WGS) entry which is preliminary data.</text>
</comment>
<feature type="domain" description="C2" evidence="3">
    <location>
        <begin position="29"/>
        <end position="155"/>
    </location>
</feature>
<dbReference type="PANTHER" id="PTHR45999">
    <property type="entry name" value="UNC-13-4A, ISOFORM B"/>
    <property type="match status" value="1"/>
</dbReference>
<evidence type="ECO:0000256" key="2">
    <source>
        <dbReference type="ARBA" id="ARBA00022483"/>
    </source>
</evidence>
<evidence type="ECO:0000256" key="1">
    <source>
        <dbReference type="ARBA" id="ARBA00005823"/>
    </source>
</evidence>
<accession>A0ABP1R4A5</accession>
<dbReference type="SMART" id="SM00239">
    <property type="entry name" value="C2"/>
    <property type="match status" value="1"/>
</dbReference>
<reference evidence="4 5" key="1">
    <citation type="submission" date="2024-08" db="EMBL/GenBank/DDBJ databases">
        <authorList>
            <person name="Cucini C."/>
            <person name="Frati F."/>
        </authorList>
    </citation>
    <scope>NUCLEOTIDE SEQUENCE [LARGE SCALE GENOMIC DNA]</scope>
</reference>
<dbReference type="Pfam" id="PF00168">
    <property type="entry name" value="C2"/>
    <property type="match status" value="1"/>
</dbReference>
<dbReference type="PROSITE" id="PS50004">
    <property type="entry name" value="C2"/>
    <property type="match status" value="1"/>
</dbReference>
<dbReference type="PANTHER" id="PTHR45999:SF4">
    <property type="entry name" value="UNC-13-4A, ISOFORM B"/>
    <property type="match status" value="1"/>
</dbReference>
<gene>
    <name evidence="4" type="ORF">ODALV1_LOCUS18543</name>
</gene>
<dbReference type="InterPro" id="IPR052095">
    <property type="entry name" value="UNC-13_domain"/>
</dbReference>
<evidence type="ECO:0000259" key="3">
    <source>
        <dbReference type="PROSITE" id="PS50004"/>
    </source>
</evidence>
<keyword evidence="5" id="KW-1185">Reference proteome</keyword>
<evidence type="ECO:0000313" key="4">
    <source>
        <dbReference type="EMBL" id="CAL8119420.1"/>
    </source>
</evidence>
<dbReference type="Gene3D" id="2.60.40.150">
    <property type="entry name" value="C2 domain"/>
    <property type="match status" value="1"/>
</dbReference>
<dbReference type="InterPro" id="IPR000008">
    <property type="entry name" value="C2_dom"/>
</dbReference>
<dbReference type="InterPro" id="IPR035892">
    <property type="entry name" value="C2_domain_sf"/>
</dbReference>
<sequence length="155" mass="17982">MEIVDKHMDDILKSVGLRVHREKYDGLAHFGSVRVRLGYWNEKLSIEVISAADLTPHDVPFKVFKCSEKTQPSSDPFVELELKPTTNFFNEQKYTTAVQWKNLNPIFNETFHWRISPDDCLIQPATLVITVKDYDILTKNAFLGEALFPLHLVRY</sequence>
<dbReference type="Proteomes" id="UP001642540">
    <property type="component" value="Unassembled WGS sequence"/>
</dbReference>
<comment type="similarity">
    <text evidence="1">Belongs to the unc-13 family.</text>
</comment>
<dbReference type="EMBL" id="CAXLJM020000059">
    <property type="protein sequence ID" value="CAL8119420.1"/>
    <property type="molecule type" value="Genomic_DNA"/>
</dbReference>
<organism evidence="4 5">
    <name type="scientific">Orchesella dallaii</name>
    <dbReference type="NCBI Taxonomy" id="48710"/>
    <lineage>
        <taxon>Eukaryota</taxon>
        <taxon>Metazoa</taxon>
        <taxon>Ecdysozoa</taxon>
        <taxon>Arthropoda</taxon>
        <taxon>Hexapoda</taxon>
        <taxon>Collembola</taxon>
        <taxon>Entomobryomorpha</taxon>
        <taxon>Entomobryoidea</taxon>
        <taxon>Orchesellidae</taxon>
        <taxon>Orchesellinae</taxon>
        <taxon>Orchesella</taxon>
    </lineage>
</organism>